<comment type="caution">
    <text evidence="2">The sequence shown here is derived from an EMBL/GenBank/DDBJ whole genome shotgun (WGS) entry which is preliminary data.</text>
</comment>
<gene>
    <name evidence="2" type="ORF">NN4_66880</name>
</gene>
<evidence type="ECO:0000256" key="1">
    <source>
        <dbReference type="SAM" id="MobiDB-lite"/>
    </source>
</evidence>
<feature type="region of interest" description="Disordered" evidence="1">
    <location>
        <begin position="1"/>
        <end position="35"/>
    </location>
</feature>
<reference evidence="2 3" key="1">
    <citation type="submission" date="2019-07" db="EMBL/GenBank/DDBJ databases">
        <title>Whole genome shotgun sequence of Nocardia ninae NBRC 108245.</title>
        <authorList>
            <person name="Hosoyama A."/>
            <person name="Uohara A."/>
            <person name="Ohji S."/>
            <person name="Ichikawa N."/>
        </authorList>
    </citation>
    <scope>NUCLEOTIDE SEQUENCE [LARGE SCALE GENOMIC DNA]</scope>
    <source>
        <strain evidence="2 3">NBRC 108245</strain>
    </source>
</reference>
<organism evidence="2 3">
    <name type="scientific">Nocardia ninae NBRC 108245</name>
    <dbReference type="NCBI Taxonomy" id="1210091"/>
    <lineage>
        <taxon>Bacteria</taxon>
        <taxon>Bacillati</taxon>
        <taxon>Actinomycetota</taxon>
        <taxon>Actinomycetes</taxon>
        <taxon>Mycobacteriales</taxon>
        <taxon>Nocardiaceae</taxon>
        <taxon>Nocardia</taxon>
    </lineage>
</organism>
<protein>
    <recommendedName>
        <fullName evidence="4">DNA-binding protein</fullName>
    </recommendedName>
</protein>
<dbReference type="AlphaFoldDB" id="A0A511MNH9"/>
<keyword evidence="3" id="KW-1185">Reference proteome</keyword>
<proteinExistence type="predicted"/>
<evidence type="ECO:0000313" key="2">
    <source>
        <dbReference type="EMBL" id="GEM42169.1"/>
    </source>
</evidence>
<sequence>MQSGPKGSKGSNFRPSIHTGAVGHGSPNVPAQLPAHGELPAQATDAPELVFACLAPLIAATRSMWLINPVTNQFLSRARRLSKRLPDLPAAVTFWLRQTRTTTLLVFDLDPKDLGPTAVLRDFVWLRALLVEAGAEVVSDHNPATGGRHLIVPLAHGEALHKSSLEKLMWLLASRLPTLDRAPMDNDKLGAIVPPGSRTRQGGHRILDGTLADAVAVLTHRRVEFGLVARLCLLLGDSLISHSPTMSSSRSSTPETGPGQRYTRGERPIDVWEGEGDQQRLQPSWRGTSAFPVASEAFATSGATVPGRYKSASEWRQSVLCAAALRGMSLAEVRTRMRSDWVGMAATYARYERDDEIDRALRRDWSHACDWVQSHLGEFVRCATHSEREQHTPPVVDHGKPALPTETPHSDWLARATAWTYATWPGQNRRWQVLAVFQALAYAAYVAGRMAPDDTPCVEVGVRSLGLHAGLMAHETVASVLAEVREIPGSPVFRTRRAAGTNADEYSLVTARRAENLDKLTDPVPLERISVVPVHDAWLVLGLHKRAIYELITRTGLTTAADVLAAAHVARSTGQDVLAALARDGLITRSRGSVAPGPISLADIADRHNLHAMRAVRLSEVKQQRAAWRTWLEIRFGLVTDPTTDTEPSNIPAAPWDSDHILNEIIWAAQIAAGPPEPPYPGLDDPPEHDPADPDALALTLLQDQLGAVLLV</sequence>
<dbReference type="Proteomes" id="UP000321424">
    <property type="component" value="Unassembled WGS sequence"/>
</dbReference>
<feature type="compositionally biased region" description="Polar residues" evidence="1">
    <location>
        <begin position="1"/>
        <end position="14"/>
    </location>
</feature>
<feature type="region of interest" description="Disordered" evidence="1">
    <location>
        <begin position="242"/>
        <end position="266"/>
    </location>
</feature>
<dbReference type="EMBL" id="BJXA01000064">
    <property type="protein sequence ID" value="GEM42169.1"/>
    <property type="molecule type" value="Genomic_DNA"/>
</dbReference>
<feature type="compositionally biased region" description="Low complexity" evidence="1">
    <location>
        <begin position="242"/>
        <end position="258"/>
    </location>
</feature>
<evidence type="ECO:0008006" key="4">
    <source>
        <dbReference type="Google" id="ProtNLM"/>
    </source>
</evidence>
<evidence type="ECO:0000313" key="3">
    <source>
        <dbReference type="Proteomes" id="UP000321424"/>
    </source>
</evidence>
<name>A0A511MNH9_9NOCA</name>
<accession>A0A511MNH9</accession>